<evidence type="ECO:0000313" key="2">
    <source>
        <dbReference type="Proteomes" id="UP000625682"/>
    </source>
</evidence>
<gene>
    <name evidence="1" type="ORF">GCM10012282_40570</name>
</gene>
<accession>A0A917L111</accession>
<dbReference type="EMBL" id="BMMU01000012">
    <property type="protein sequence ID" value="GGJ39825.1"/>
    <property type="molecule type" value="Genomic_DNA"/>
</dbReference>
<proteinExistence type="predicted"/>
<dbReference type="Proteomes" id="UP000625682">
    <property type="component" value="Unassembled WGS sequence"/>
</dbReference>
<dbReference type="AlphaFoldDB" id="A0A917L111"/>
<comment type="caution">
    <text evidence="1">The sequence shown here is derived from an EMBL/GenBank/DDBJ whole genome shotgun (WGS) entry which is preliminary data.</text>
</comment>
<protein>
    <submittedName>
        <fullName evidence="1">Uncharacterized protein</fullName>
    </submittedName>
</protein>
<organism evidence="1 2">
    <name type="scientific">Streptomyces lacrimifluminis</name>
    <dbReference type="NCBI Taxonomy" id="1500077"/>
    <lineage>
        <taxon>Bacteria</taxon>
        <taxon>Bacillati</taxon>
        <taxon>Actinomycetota</taxon>
        <taxon>Actinomycetes</taxon>
        <taxon>Kitasatosporales</taxon>
        <taxon>Streptomycetaceae</taxon>
        <taxon>Streptomyces</taxon>
    </lineage>
</organism>
<sequence>MSFTVTVLPPANGVLREDAEGYVDAAGGWVSDVPSVRRVVLRQRVVAREVACDAGGRARKHVGLRGQPTYAWSLHAGRPDTFKV</sequence>
<reference evidence="1" key="1">
    <citation type="journal article" date="2014" name="Int. J. Syst. Evol. Microbiol.">
        <title>Complete genome sequence of Corynebacterium casei LMG S-19264T (=DSM 44701T), isolated from a smear-ripened cheese.</title>
        <authorList>
            <consortium name="US DOE Joint Genome Institute (JGI-PGF)"/>
            <person name="Walter F."/>
            <person name="Albersmeier A."/>
            <person name="Kalinowski J."/>
            <person name="Ruckert C."/>
        </authorList>
    </citation>
    <scope>NUCLEOTIDE SEQUENCE</scope>
    <source>
        <strain evidence="1">CGMCC 4.7272</strain>
    </source>
</reference>
<evidence type="ECO:0000313" key="1">
    <source>
        <dbReference type="EMBL" id="GGJ39825.1"/>
    </source>
</evidence>
<name>A0A917L111_9ACTN</name>
<keyword evidence="2" id="KW-1185">Reference proteome</keyword>
<reference evidence="1" key="2">
    <citation type="submission" date="2020-09" db="EMBL/GenBank/DDBJ databases">
        <authorList>
            <person name="Sun Q."/>
            <person name="Zhou Y."/>
        </authorList>
    </citation>
    <scope>NUCLEOTIDE SEQUENCE</scope>
    <source>
        <strain evidence="1">CGMCC 4.7272</strain>
    </source>
</reference>